<dbReference type="EMBL" id="JNFP01000006">
    <property type="protein sequence ID" value="KIA65773.1"/>
    <property type="molecule type" value="Genomic_DNA"/>
</dbReference>
<comment type="caution">
    <text evidence="1">The sequence shown here is derived from an EMBL/GenBank/DDBJ whole genome shotgun (WGS) entry which is preliminary data.</text>
</comment>
<dbReference type="Proteomes" id="UP000031364">
    <property type="component" value="Unassembled WGS sequence"/>
</dbReference>
<organism evidence="1 2">
    <name type="scientific">Nocardia vulneris</name>
    <dbReference type="NCBI Taxonomy" id="1141657"/>
    <lineage>
        <taxon>Bacteria</taxon>
        <taxon>Bacillati</taxon>
        <taxon>Actinomycetota</taxon>
        <taxon>Actinomycetes</taxon>
        <taxon>Mycobacteriales</taxon>
        <taxon>Nocardiaceae</taxon>
        <taxon>Nocardia</taxon>
    </lineage>
</organism>
<accession>A0ABR4ZKI5</accession>
<gene>
    <name evidence="1" type="ORF">FG87_07015</name>
</gene>
<keyword evidence="2" id="KW-1185">Reference proteome</keyword>
<sequence>MRIFSSTRPNDDAARNIGAVTSDTHAEHHALHRNHGGRLTYQGAASRELLLLAASTVVRMR</sequence>
<protein>
    <submittedName>
        <fullName evidence="1">Uncharacterized protein</fullName>
    </submittedName>
</protein>
<proteinExistence type="predicted"/>
<name>A0ABR4ZKI5_9NOCA</name>
<evidence type="ECO:0000313" key="2">
    <source>
        <dbReference type="Proteomes" id="UP000031364"/>
    </source>
</evidence>
<reference evidence="1 2" key="1">
    <citation type="journal article" date="2014" name="Int. J. Syst. Evol. Microbiol.">
        <title>Nocardia vulneris sp. nov., isolated from wounds of human patients in North America.</title>
        <authorList>
            <person name="Lasker B.A."/>
            <person name="Bell M."/>
            <person name="Klenk H.P."/>
            <person name="Sproer C."/>
            <person name="Schumann C."/>
            <person name="Schumann P."/>
            <person name="Brown J.M."/>
        </authorList>
    </citation>
    <scope>NUCLEOTIDE SEQUENCE [LARGE SCALE GENOMIC DNA]</scope>
    <source>
        <strain evidence="1 2">W9851</strain>
    </source>
</reference>
<evidence type="ECO:0000313" key="1">
    <source>
        <dbReference type="EMBL" id="KIA65773.1"/>
    </source>
</evidence>